<dbReference type="PANTHER" id="PTHR11908">
    <property type="entry name" value="XANTHINE DEHYDROGENASE"/>
    <property type="match status" value="1"/>
</dbReference>
<dbReference type="Pfam" id="PF02738">
    <property type="entry name" value="MoCoBD_1"/>
    <property type="match status" value="1"/>
</dbReference>
<dbReference type="PANTHER" id="PTHR11908:SF157">
    <property type="entry name" value="XANTHINE DEHYDROGENASE SUBUNIT D-RELATED"/>
    <property type="match status" value="1"/>
</dbReference>
<dbReference type="SUPFAM" id="SSF54665">
    <property type="entry name" value="CO dehydrogenase molybdoprotein N-domain-like"/>
    <property type="match status" value="1"/>
</dbReference>
<evidence type="ECO:0000313" key="4">
    <source>
        <dbReference type="Proteomes" id="UP000215215"/>
    </source>
</evidence>
<dbReference type="EMBL" id="NOZQ01000217">
    <property type="protein sequence ID" value="OYD13747.1"/>
    <property type="molecule type" value="Genomic_DNA"/>
</dbReference>
<dbReference type="GO" id="GO:0005506">
    <property type="term" value="F:iron ion binding"/>
    <property type="evidence" value="ECO:0007669"/>
    <property type="project" value="InterPro"/>
</dbReference>
<reference evidence="3 4" key="1">
    <citation type="submission" date="2017-07" db="EMBL/GenBank/DDBJ databases">
        <title>Recovery of genomes from metagenomes via a dereplication, aggregation, and scoring strategy.</title>
        <authorList>
            <person name="Sieber C.M."/>
            <person name="Probst A.J."/>
            <person name="Sharrar A."/>
            <person name="Thomas B.C."/>
            <person name="Hess M."/>
            <person name="Tringe S.G."/>
            <person name="Banfield J.F."/>
        </authorList>
    </citation>
    <scope>NUCLEOTIDE SEQUENCE [LARGE SCALE GENOMIC DNA]</scope>
    <source>
        <strain evidence="3">JGI_Cruoil_03_44_89</strain>
    </source>
</reference>
<dbReference type="Gene3D" id="3.90.1170.50">
    <property type="entry name" value="Aldehyde oxidase/xanthine dehydrogenase, a/b hammerhead"/>
    <property type="match status" value="1"/>
</dbReference>
<dbReference type="InterPro" id="IPR046867">
    <property type="entry name" value="AldOxase/xan_DH_MoCoBD2"/>
</dbReference>
<accession>A0A235BPU7</accession>
<evidence type="ECO:0000256" key="1">
    <source>
        <dbReference type="ARBA" id="ARBA00053029"/>
    </source>
</evidence>
<dbReference type="InterPro" id="IPR037165">
    <property type="entry name" value="AldOxase/xan_DH_Mopterin-bd_sf"/>
</dbReference>
<dbReference type="GO" id="GO:0016491">
    <property type="term" value="F:oxidoreductase activity"/>
    <property type="evidence" value="ECO:0007669"/>
    <property type="project" value="InterPro"/>
</dbReference>
<evidence type="ECO:0000259" key="2">
    <source>
        <dbReference type="SMART" id="SM01008"/>
    </source>
</evidence>
<feature type="domain" description="Aldehyde oxidase/xanthine dehydrogenase a/b hammerhead" evidence="2">
    <location>
        <begin position="18"/>
        <end position="124"/>
    </location>
</feature>
<dbReference type="InterPro" id="IPR016208">
    <property type="entry name" value="Ald_Oxase/xanthine_DH-like"/>
</dbReference>
<sequence>MNIIGKDIPRKDAELKVTGRAKYIDDLTFPNMLYVKVLRSRFPHAMIKDIDISRTKNNKGIVTILTYKDIPGVNVVPVVLMDQPLLAEKEVRYIGEPIALIAGEDKEATEDASHEIKVEYEELKPIFDPVLAMKRNSPKIYGKDNVFSHHRIRRGNIKRGFNECDIIIEHRYTTSYQEHAYIETQGMIAVPYEETMVIYGSMQCPFYVQDAVSKILGLPYNRVEVIQTATGGAFGGKEDVPSLVASQAALIAFKTRRPAKLIYSREEDIESMSKRHPAVIHYKSGVTRDGHLNAVEVKYILNAGAYSTLSPIVLWRGTVHAVGPYKCPNVKVDSYATATNTVPCGAFRGFGTPQITFAVESQMDELANKLNMDPIEFRLKNILRKGDRTVTGHLIKDSMELEKTLKKAAQIGWKIKKEESKDYIKRGIGVACNYYGVGLGAGGKHLSKAGAMVSVLGDGSVNFAVGTTEMGQGMETVLSQVAASELGIKYEKVSIVLTDTTRVPDSGPTVASRATVMSGNALIKACKPIKKSITDIAAKMLGCAPSKVKLANGFAGFEKKRINLDDVVSECFKEKRIMSAQGWYKAPYTSWNKATGQGKPYFIYSTGTNIAKVEVNLLTGEVLVKKIVAVHDVGRVINPQTAAGQVEGGVLQGVGYALFEEMDSRDGKIQNTNFSTYILPTSKDSPQIVSVFVEDPYPEGPFGAKGLGEQPLIGVAPAITNAIFNATGIRVRDLPATPEKIILELDSRQGKF</sequence>
<comment type="caution">
    <text evidence="3">The sequence shown here is derived from an EMBL/GenBank/DDBJ whole genome shotgun (WGS) entry which is preliminary data.</text>
</comment>
<evidence type="ECO:0000313" key="3">
    <source>
        <dbReference type="EMBL" id="OYD13747.1"/>
    </source>
</evidence>
<protein>
    <recommendedName>
        <fullName evidence="2">Aldehyde oxidase/xanthine dehydrogenase a/b hammerhead domain-containing protein</fullName>
    </recommendedName>
</protein>
<dbReference type="AlphaFoldDB" id="A0A235BPU7"/>
<dbReference type="Proteomes" id="UP000215215">
    <property type="component" value="Unassembled WGS sequence"/>
</dbReference>
<gene>
    <name evidence="3" type="ORF">CH333_10090</name>
</gene>
<dbReference type="Pfam" id="PF20256">
    <property type="entry name" value="MoCoBD_2"/>
    <property type="match status" value="1"/>
</dbReference>
<comment type="cofactor">
    <cofactor evidence="1">
        <name>Mo-molybdopterin cytosine dinucleotide</name>
        <dbReference type="ChEBI" id="CHEBI:71308"/>
    </cofactor>
</comment>
<organism evidence="3 4">
    <name type="scientific">candidate division WOR-3 bacterium JGI_Cruoil_03_44_89</name>
    <dbReference type="NCBI Taxonomy" id="1973748"/>
    <lineage>
        <taxon>Bacteria</taxon>
        <taxon>Bacteria division WOR-3</taxon>
    </lineage>
</organism>
<dbReference type="Gene3D" id="3.30.365.10">
    <property type="entry name" value="Aldehyde oxidase/xanthine dehydrogenase, molybdopterin binding domain"/>
    <property type="match status" value="4"/>
</dbReference>
<dbReference type="FunFam" id="3.30.365.10:FF:000001">
    <property type="entry name" value="Xanthine dehydrogenase oxidase"/>
    <property type="match status" value="1"/>
</dbReference>
<dbReference type="SUPFAM" id="SSF56003">
    <property type="entry name" value="Molybdenum cofactor-binding domain"/>
    <property type="match status" value="1"/>
</dbReference>
<dbReference type="InterPro" id="IPR000674">
    <property type="entry name" value="Ald_Oxase/Xan_DH_a/b"/>
</dbReference>
<dbReference type="SMART" id="SM01008">
    <property type="entry name" value="Ald_Xan_dh_C"/>
    <property type="match status" value="1"/>
</dbReference>
<proteinExistence type="predicted"/>
<dbReference type="Pfam" id="PF01315">
    <property type="entry name" value="Ald_Xan_dh_C"/>
    <property type="match status" value="1"/>
</dbReference>
<dbReference type="InterPro" id="IPR036856">
    <property type="entry name" value="Ald_Oxase/Xan_DH_a/b_sf"/>
</dbReference>
<name>A0A235BPU7_UNCW3</name>
<dbReference type="InterPro" id="IPR008274">
    <property type="entry name" value="AldOxase/xan_DH_MoCoBD1"/>
</dbReference>